<protein>
    <submittedName>
        <fullName evidence="1">Uncharacterized protein</fullName>
    </submittedName>
</protein>
<comment type="caution">
    <text evidence="1">The sequence shown here is derived from an EMBL/GenBank/DDBJ whole genome shotgun (WGS) entry which is preliminary data.</text>
</comment>
<organism evidence="1">
    <name type="scientific">marine sediment metagenome</name>
    <dbReference type="NCBI Taxonomy" id="412755"/>
    <lineage>
        <taxon>unclassified sequences</taxon>
        <taxon>metagenomes</taxon>
        <taxon>ecological metagenomes</taxon>
    </lineage>
</organism>
<sequence>MLLRSMVVQYQCTKCDAYLKIERMSGDLKGIFAVLEGVDKNKLCQLCTAKMDIISISSKVMQDMFGNENFGFWMCSDHDSKRYYPNPLKKSTTDKSMANFGKMGPAYVIITDNKFPWKCPICTNVLKYTDERHAINTC</sequence>
<reference evidence="1" key="1">
    <citation type="journal article" date="2015" name="Nature">
        <title>Complex archaea that bridge the gap between prokaryotes and eukaryotes.</title>
        <authorList>
            <person name="Spang A."/>
            <person name="Saw J.H."/>
            <person name="Jorgensen S.L."/>
            <person name="Zaremba-Niedzwiedzka K."/>
            <person name="Martijn J."/>
            <person name="Lind A.E."/>
            <person name="van Eijk R."/>
            <person name="Schleper C."/>
            <person name="Guy L."/>
            <person name="Ettema T.J."/>
        </authorList>
    </citation>
    <scope>NUCLEOTIDE SEQUENCE</scope>
</reference>
<accession>A0A0F9FKP3</accession>
<dbReference type="EMBL" id="LAZR01021000">
    <property type="protein sequence ID" value="KKL86843.1"/>
    <property type="molecule type" value="Genomic_DNA"/>
</dbReference>
<dbReference type="AlphaFoldDB" id="A0A0F9FKP3"/>
<name>A0A0F9FKP3_9ZZZZ</name>
<gene>
    <name evidence="1" type="ORF">LCGC14_1940720</name>
</gene>
<proteinExistence type="predicted"/>
<evidence type="ECO:0000313" key="1">
    <source>
        <dbReference type="EMBL" id="KKL86843.1"/>
    </source>
</evidence>